<protein>
    <submittedName>
        <fullName evidence="1">115 kDa protein in type-1 retrotransposable element R1DM</fullName>
    </submittedName>
</protein>
<dbReference type="InterPro" id="IPR043502">
    <property type="entry name" value="DNA/RNA_pol_sf"/>
</dbReference>
<proteinExistence type="predicted"/>
<name>A0A4C1UIZ9_EUMVA</name>
<evidence type="ECO:0000313" key="1">
    <source>
        <dbReference type="EMBL" id="GBP26398.1"/>
    </source>
</evidence>
<dbReference type="EMBL" id="BGZK01000180">
    <property type="protein sequence ID" value="GBP26398.1"/>
    <property type="molecule type" value="Genomic_DNA"/>
</dbReference>
<dbReference type="AlphaFoldDB" id="A0A4C1UIZ9"/>
<evidence type="ECO:0000313" key="2">
    <source>
        <dbReference type="Proteomes" id="UP000299102"/>
    </source>
</evidence>
<dbReference type="OrthoDB" id="411871at2759"/>
<organism evidence="1 2">
    <name type="scientific">Eumeta variegata</name>
    <name type="common">Bagworm moth</name>
    <name type="synonym">Eumeta japonica</name>
    <dbReference type="NCBI Taxonomy" id="151549"/>
    <lineage>
        <taxon>Eukaryota</taxon>
        <taxon>Metazoa</taxon>
        <taxon>Ecdysozoa</taxon>
        <taxon>Arthropoda</taxon>
        <taxon>Hexapoda</taxon>
        <taxon>Insecta</taxon>
        <taxon>Pterygota</taxon>
        <taxon>Neoptera</taxon>
        <taxon>Endopterygota</taxon>
        <taxon>Lepidoptera</taxon>
        <taxon>Glossata</taxon>
        <taxon>Ditrysia</taxon>
        <taxon>Tineoidea</taxon>
        <taxon>Psychidae</taxon>
        <taxon>Oiketicinae</taxon>
        <taxon>Eumeta</taxon>
    </lineage>
</organism>
<sequence>MRRRTDRGVCPPEALDILSGMDPSFTGAEVKMALKVFNPKKAPGIDGFTSDICQAAILQDLGLFLAMANKCLQLGYFPWAWKVAAIKVIPQPDKDDYSCPKSYRPIGFLPVMGKTVERMLVWRIRWHVMPKLQTRQYGFMP</sequence>
<dbReference type="Proteomes" id="UP000299102">
    <property type="component" value="Unassembled WGS sequence"/>
</dbReference>
<comment type="caution">
    <text evidence="1">The sequence shown here is derived from an EMBL/GenBank/DDBJ whole genome shotgun (WGS) entry which is preliminary data.</text>
</comment>
<accession>A0A4C1UIZ9</accession>
<dbReference type="SUPFAM" id="SSF56672">
    <property type="entry name" value="DNA/RNA polymerases"/>
    <property type="match status" value="1"/>
</dbReference>
<dbReference type="PANTHER" id="PTHR19446">
    <property type="entry name" value="REVERSE TRANSCRIPTASES"/>
    <property type="match status" value="1"/>
</dbReference>
<gene>
    <name evidence="1" type="ORF">EVAR_75530_1</name>
</gene>
<keyword evidence="2" id="KW-1185">Reference proteome</keyword>
<dbReference type="GO" id="GO:0071897">
    <property type="term" value="P:DNA biosynthetic process"/>
    <property type="evidence" value="ECO:0007669"/>
    <property type="project" value="UniProtKB-ARBA"/>
</dbReference>
<reference evidence="1 2" key="1">
    <citation type="journal article" date="2019" name="Commun. Biol.">
        <title>The bagworm genome reveals a unique fibroin gene that provides high tensile strength.</title>
        <authorList>
            <person name="Kono N."/>
            <person name="Nakamura H."/>
            <person name="Ohtoshi R."/>
            <person name="Tomita M."/>
            <person name="Numata K."/>
            <person name="Arakawa K."/>
        </authorList>
    </citation>
    <scope>NUCLEOTIDE SEQUENCE [LARGE SCALE GENOMIC DNA]</scope>
</reference>